<evidence type="ECO:0000313" key="2">
    <source>
        <dbReference type="Proteomes" id="UP000276133"/>
    </source>
</evidence>
<reference evidence="1 2" key="1">
    <citation type="journal article" date="2018" name="Sci. Rep.">
        <title>Genomic signatures of local adaptation to the degree of environmental predictability in rotifers.</title>
        <authorList>
            <person name="Franch-Gras L."/>
            <person name="Hahn C."/>
            <person name="Garcia-Roger E.M."/>
            <person name="Carmona M.J."/>
            <person name="Serra M."/>
            <person name="Gomez A."/>
        </authorList>
    </citation>
    <scope>NUCLEOTIDE SEQUENCE [LARGE SCALE GENOMIC DNA]</scope>
    <source>
        <strain evidence="1">HYR1</strain>
    </source>
</reference>
<accession>A0A3M7PZL2</accession>
<comment type="caution">
    <text evidence="1">The sequence shown here is derived from an EMBL/GenBank/DDBJ whole genome shotgun (WGS) entry which is preliminary data.</text>
</comment>
<dbReference type="AlphaFoldDB" id="A0A3M7PZL2"/>
<protein>
    <submittedName>
        <fullName evidence="1">Uncharacterized protein</fullName>
    </submittedName>
</protein>
<dbReference type="EMBL" id="REGN01008022">
    <property type="protein sequence ID" value="RNA04632.1"/>
    <property type="molecule type" value="Genomic_DNA"/>
</dbReference>
<proteinExistence type="predicted"/>
<name>A0A3M7PZL2_BRAPC</name>
<keyword evidence="2" id="KW-1185">Reference proteome</keyword>
<organism evidence="1 2">
    <name type="scientific">Brachionus plicatilis</name>
    <name type="common">Marine rotifer</name>
    <name type="synonym">Brachionus muelleri</name>
    <dbReference type="NCBI Taxonomy" id="10195"/>
    <lineage>
        <taxon>Eukaryota</taxon>
        <taxon>Metazoa</taxon>
        <taxon>Spiralia</taxon>
        <taxon>Gnathifera</taxon>
        <taxon>Rotifera</taxon>
        <taxon>Eurotatoria</taxon>
        <taxon>Monogononta</taxon>
        <taxon>Pseudotrocha</taxon>
        <taxon>Ploima</taxon>
        <taxon>Brachionidae</taxon>
        <taxon>Brachionus</taxon>
    </lineage>
</organism>
<gene>
    <name evidence="1" type="ORF">BpHYR1_025455</name>
</gene>
<sequence>MYKHLFIKIIGFYKYIKRVLNSFANYLPQNSEHVLARQNFGFSIFNILFFCTKINNANMLDKIY</sequence>
<evidence type="ECO:0000313" key="1">
    <source>
        <dbReference type="EMBL" id="RNA04632.1"/>
    </source>
</evidence>
<dbReference type="Proteomes" id="UP000276133">
    <property type="component" value="Unassembled WGS sequence"/>
</dbReference>